<dbReference type="EMBL" id="JAENHL010000008">
    <property type="protein sequence ID" value="MBK1869280.1"/>
    <property type="molecule type" value="Genomic_DNA"/>
</dbReference>
<accession>A0ACC5R9H8</accession>
<keyword evidence="2" id="KW-1185">Reference proteome</keyword>
<evidence type="ECO:0000313" key="1">
    <source>
        <dbReference type="EMBL" id="MBK1869280.1"/>
    </source>
</evidence>
<organism evidence="1 2">
    <name type="scientific">Taklimakanibacter albus</name>
    <dbReference type="NCBI Taxonomy" id="2800327"/>
    <lineage>
        <taxon>Bacteria</taxon>
        <taxon>Pseudomonadati</taxon>
        <taxon>Pseudomonadota</taxon>
        <taxon>Alphaproteobacteria</taxon>
        <taxon>Hyphomicrobiales</taxon>
        <taxon>Aestuariivirgaceae</taxon>
        <taxon>Taklimakanibacter</taxon>
    </lineage>
</organism>
<gene>
    <name evidence="1" type="ORF">JHL16_23165</name>
</gene>
<proteinExistence type="predicted"/>
<protein>
    <submittedName>
        <fullName evidence="1">Homocysteine S-methyltransferase family protein</fullName>
    </submittedName>
</protein>
<name>A0ACC5R9H8_9HYPH</name>
<sequence length="305" mass="33384">MSYSRIARKLAQGQTIILDGGTGTDIQARGVPMAGETWCAEANLTHPDVVRSVHEDYIKAGAEIITANTYPTSPLLFNALGRDEDMVRIDKEAVRIAREAAQDRVPVAGSFSVMRPMEQGVDRVKAYREWPEKEARALMKRKAESMADAGSDLIMMEMMRDYDYSLWATEAAVATGLPVWIGISTEPRDDGTLTGFARPDQPLDKVVAALAQTGGDVISIMHTLPNHIGDALKIVRQSWQGPLGAYPESGFFKMPDWQFVDIIEPEALVTYARQWQTAGASIFGGCCGTNPQHITALAHAFGRIS</sequence>
<evidence type="ECO:0000313" key="2">
    <source>
        <dbReference type="Proteomes" id="UP000616151"/>
    </source>
</evidence>
<reference evidence="1" key="1">
    <citation type="submission" date="2021-01" db="EMBL/GenBank/DDBJ databases">
        <authorList>
            <person name="Sun Q."/>
        </authorList>
    </citation>
    <scope>NUCLEOTIDE SEQUENCE</scope>
    <source>
        <strain evidence="1">YIM B02566</strain>
    </source>
</reference>
<comment type="caution">
    <text evidence="1">The sequence shown here is derived from an EMBL/GenBank/DDBJ whole genome shotgun (WGS) entry which is preliminary data.</text>
</comment>
<dbReference type="Proteomes" id="UP000616151">
    <property type="component" value="Unassembled WGS sequence"/>
</dbReference>